<keyword evidence="1" id="KW-0812">Transmembrane</keyword>
<evidence type="ECO:0000256" key="1">
    <source>
        <dbReference type="SAM" id="Phobius"/>
    </source>
</evidence>
<feature type="transmembrane region" description="Helical" evidence="1">
    <location>
        <begin position="281"/>
        <end position="303"/>
    </location>
</feature>
<reference evidence="3" key="1">
    <citation type="submission" date="2020-09" db="EMBL/GenBank/DDBJ databases">
        <title>Sphingomonas sp., a new species isolated from pork steak.</title>
        <authorList>
            <person name="Heidler von Heilborn D."/>
        </authorList>
    </citation>
    <scope>NUCLEOTIDE SEQUENCE [LARGE SCALE GENOMIC DNA]</scope>
</reference>
<organism evidence="2 3">
    <name type="scientific">Sphingomonas aliaeris</name>
    <dbReference type="NCBI Taxonomy" id="2759526"/>
    <lineage>
        <taxon>Bacteria</taxon>
        <taxon>Pseudomonadati</taxon>
        <taxon>Pseudomonadota</taxon>
        <taxon>Alphaproteobacteria</taxon>
        <taxon>Sphingomonadales</taxon>
        <taxon>Sphingomonadaceae</taxon>
        <taxon>Sphingomonas</taxon>
    </lineage>
</organism>
<gene>
    <name evidence="2" type="ORF">H5J25_08300</name>
</gene>
<dbReference type="AlphaFoldDB" id="A0A974S5E2"/>
<feature type="transmembrane region" description="Helical" evidence="1">
    <location>
        <begin position="200"/>
        <end position="225"/>
    </location>
</feature>
<name>A0A974S5E2_9SPHN</name>
<evidence type="ECO:0000313" key="2">
    <source>
        <dbReference type="EMBL" id="QQV78597.1"/>
    </source>
</evidence>
<keyword evidence="3" id="KW-1185">Reference proteome</keyword>
<accession>A0A974S5E2</accession>
<dbReference type="Proteomes" id="UP000595894">
    <property type="component" value="Chromosome"/>
</dbReference>
<dbReference type="KEGG" id="sari:H5J25_08300"/>
<dbReference type="EMBL" id="CP061035">
    <property type="protein sequence ID" value="QQV78597.1"/>
    <property type="molecule type" value="Genomic_DNA"/>
</dbReference>
<proteinExistence type="predicted"/>
<keyword evidence="1" id="KW-0472">Membrane</keyword>
<feature type="transmembrane region" description="Helical" evidence="1">
    <location>
        <begin position="166"/>
        <end position="188"/>
    </location>
</feature>
<feature type="transmembrane region" description="Helical" evidence="1">
    <location>
        <begin position="25"/>
        <end position="43"/>
    </location>
</feature>
<protein>
    <submittedName>
        <fullName evidence="2">Uncharacterized protein</fullName>
    </submittedName>
</protein>
<sequence length="317" mass="33624">MFEHGVTLVRGLMAHPATNALKRGLVRFAAPILSLAVLAGALVELRALDWHAVRALVPHSLSFWIVFVIAYATPILCDWAIYRRIWNVPVSGIAVLARKTIGNELLMGYVGEAYLFAWARREGHAGRAAFGAVKDVSILSAAVGNGATILVALAAAPFMGALHIGIPIWAAAVSLCVILAPPVVALALRGRLFSLPPAELRAIAGIHAARAVLTIGLTALLWHLALPDIAVLWWLIFSALKLLVSRLPLVSNKELVFAGMVVILLGRQADVPALMTMMATMMVAMHVAVGSVLGIFGLAGAAARSMRVRDEVVTVGL</sequence>
<keyword evidence="1" id="KW-1133">Transmembrane helix</keyword>
<evidence type="ECO:0000313" key="3">
    <source>
        <dbReference type="Proteomes" id="UP000595894"/>
    </source>
</evidence>
<feature type="transmembrane region" description="Helical" evidence="1">
    <location>
        <begin position="63"/>
        <end position="82"/>
    </location>
</feature>
<dbReference type="RefSeq" id="WP_202095602.1">
    <property type="nucleotide sequence ID" value="NZ_CP061035.1"/>
</dbReference>
<feature type="transmembrane region" description="Helical" evidence="1">
    <location>
        <begin position="136"/>
        <end position="160"/>
    </location>
</feature>